<reference evidence="2 3" key="1">
    <citation type="submission" date="2018-06" db="EMBL/GenBank/DDBJ databases">
        <authorList>
            <consortium name="Pathogen Informatics"/>
            <person name="Doyle S."/>
        </authorList>
    </citation>
    <scope>NUCLEOTIDE SEQUENCE [LARGE SCALE GENOMIC DNA]</scope>
    <source>
        <strain evidence="2 3">NCTC13063</strain>
    </source>
</reference>
<dbReference type="InterPro" id="IPR013196">
    <property type="entry name" value="HTH_11"/>
</dbReference>
<dbReference type="InterPro" id="IPR036388">
    <property type="entry name" value="WH-like_DNA-bd_sf"/>
</dbReference>
<gene>
    <name evidence="2" type="ORF">NCTC13063_01752</name>
</gene>
<protein>
    <recommendedName>
        <fullName evidence="1">Helix-turn-helix type 11 domain-containing protein</fullName>
    </recommendedName>
</protein>
<feature type="domain" description="Helix-turn-helix type 11" evidence="1">
    <location>
        <begin position="10"/>
        <end position="58"/>
    </location>
</feature>
<dbReference type="Pfam" id="PF08279">
    <property type="entry name" value="HTH_11"/>
    <property type="match status" value="1"/>
</dbReference>
<evidence type="ECO:0000313" key="3">
    <source>
        <dbReference type="Proteomes" id="UP000255283"/>
    </source>
</evidence>
<organism evidence="2 3">
    <name type="scientific">Segatella buccae</name>
    <dbReference type="NCBI Taxonomy" id="28126"/>
    <lineage>
        <taxon>Bacteria</taxon>
        <taxon>Pseudomonadati</taxon>
        <taxon>Bacteroidota</taxon>
        <taxon>Bacteroidia</taxon>
        <taxon>Bacteroidales</taxon>
        <taxon>Prevotellaceae</taxon>
        <taxon>Segatella</taxon>
    </lineage>
</organism>
<dbReference type="GeneID" id="93535420"/>
<dbReference type="Proteomes" id="UP000255283">
    <property type="component" value="Unassembled WGS sequence"/>
</dbReference>
<sequence length="296" mass="34909">MRHDKLEKELSLLLCLTENHNYTINELCEKLSLSRRMLYYYLESFRDWGFIVEKRGHYYSIDRRSPYFKHLFETINFTEDEVLTMMNILSKVGDRNAVVERIKRKLDQFYDFNILANSELREHVAHNVSLLYEAIKYKRMVKIHNYSSPHSQTVTDRIVEPFLFMNNNNDVRCYEPASRMGKTFKVSRMGEVVVLDREWENEGAHKQVFTDLFMFSGEEKYPVKLRLGQLSRNLMLEEYPQSAPCLTPDGPHHWVFATEVVSYLGIGRFILGLYDDIEILGDEGLKGYIEGKVGSW</sequence>
<dbReference type="AlphaFoldDB" id="A0AAQ1UJA0"/>
<comment type="caution">
    <text evidence="2">The sequence shown here is derived from an EMBL/GenBank/DDBJ whole genome shotgun (WGS) entry which is preliminary data.</text>
</comment>
<dbReference type="RefSeq" id="WP_004344326.1">
    <property type="nucleotide sequence ID" value="NZ_CAUUQQ010000014.1"/>
</dbReference>
<dbReference type="Gene3D" id="1.10.10.10">
    <property type="entry name" value="Winged helix-like DNA-binding domain superfamily/Winged helix DNA-binding domain"/>
    <property type="match status" value="1"/>
</dbReference>
<dbReference type="InterPro" id="IPR036390">
    <property type="entry name" value="WH_DNA-bd_sf"/>
</dbReference>
<name>A0AAQ1UJA0_9BACT</name>
<accession>A0AAQ1UJA0</accession>
<dbReference type="EMBL" id="UGTJ01000001">
    <property type="protein sequence ID" value="SUB80467.1"/>
    <property type="molecule type" value="Genomic_DNA"/>
</dbReference>
<evidence type="ECO:0000259" key="1">
    <source>
        <dbReference type="Pfam" id="PF08279"/>
    </source>
</evidence>
<dbReference type="PROSITE" id="PS52050">
    <property type="entry name" value="WYL"/>
    <property type="match status" value="1"/>
</dbReference>
<evidence type="ECO:0000313" key="2">
    <source>
        <dbReference type="EMBL" id="SUB80467.1"/>
    </source>
</evidence>
<proteinExistence type="predicted"/>
<dbReference type="SUPFAM" id="SSF46785">
    <property type="entry name" value="Winged helix' DNA-binding domain"/>
    <property type="match status" value="1"/>
</dbReference>